<dbReference type="Proteomes" id="UP001056429">
    <property type="component" value="Unassembled WGS sequence"/>
</dbReference>
<evidence type="ECO:0000259" key="3">
    <source>
        <dbReference type="PROSITE" id="PS50937"/>
    </source>
</evidence>
<dbReference type="InterPro" id="IPR009061">
    <property type="entry name" value="DNA-bd_dom_put_sf"/>
</dbReference>
<keyword evidence="1" id="KW-0238">DNA-binding</keyword>
<comment type="caution">
    <text evidence="4">The sequence shown here is derived from an EMBL/GenBank/DDBJ whole genome shotgun (WGS) entry which is preliminary data.</text>
</comment>
<gene>
    <name evidence="4" type="ORF">KDK92_04690</name>
</gene>
<name>A0A9J6NZJ0_9CLOT</name>
<evidence type="ECO:0000313" key="5">
    <source>
        <dbReference type="Proteomes" id="UP001056429"/>
    </source>
</evidence>
<dbReference type="Gene3D" id="1.10.1660.10">
    <property type="match status" value="1"/>
</dbReference>
<dbReference type="InterPro" id="IPR029063">
    <property type="entry name" value="SAM-dependent_MTases_sf"/>
</dbReference>
<proteinExistence type="predicted"/>
<organism evidence="4 5">
    <name type="scientific">Oceanirhabdus seepicola</name>
    <dbReference type="NCBI Taxonomy" id="2828781"/>
    <lineage>
        <taxon>Bacteria</taxon>
        <taxon>Bacillati</taxon>
        <taxon>Bacillota</taxon>
        <taxon>Clostridia</taxon>
        <taxon>Eubacteriales</taxon>
        <taxon>Clostridiaceae</taxon>
        <taxon>Oceanirhabdus</taxon>
    </lineage>
</organism>
<dbReference type="SUPFAM" id="SSF46955">
    <property type="entry name" value="Putative DNA-binding domain"/>
    <property type="match status" value="1"/>
</dbReference>
<dbReference type="InterPro" id="IPR047057">
    <property type="entry name" value="MerR_fam"/>
</dbReference>
<dbReference type="InterPro" id="IPR000551">
    <property type="entry name" value="MerR-type_HTH_dom"/>
</dbReference>
<dbReference type="RefSeq" id="WP_250857895.1">
    <property type="nucleotide sequence ID" value="NZ_JAGSOJ010000001.1"/>
</dbReference>
<keyword evidence="2" id="KW-0175">Coiled coil</keyword>
<dbReference type="PROSITE" id="PS50937">
    <property type="entry name" value="HTH_MERR_2"/>
    <property type="match status" value="1"/>
</dbReference>
<dbReference type="Gene3D" id="3.40.50.150">
    <property type="entry name" value="Vaccinia Virus protein VP39"/>
    <property type="match status" value="1"/>
</dbReference>
<evidence type="ECO:0000313" key="4">
    <source>
        <dbReference type="EMBL" id="MCM1989029.1"/>
    </source>
</evidence>
<accession>A0A9J6NZJ0</accession>
<feature type="domain" description="HTH merR-type" evidence="3">
    <location>
        <begin position="1"/>
        <end position="67"/>
    </location>
</feature>
<dbReference type="AlphaFoldDB" id="A0A9J6NZJ0"/>
<dbReference type="Pfam" id="PF13411">
    <property type="entry name" value="MerR_1"/>
    <property type="match status" value="1"/>
</dbReference>
<dbReference type="GO" id="GO:0003700">
    <property type="term" value="F:DNA-binding transcription factor activity"/>
    <property type="evidence" value="ECO:0007669"/>
    <property type="project" value="InterPro"/>
</dbReference>
<keyword evidence="5" id="KW-1185">Reference proteome</keyword>
<dbReference type="SUPFAM" id="SSF53335">
    <property type="entry name" value="S-adenosyl-L-methionine-dependent methyltransferases"/>
    <property type="match status" value="1"/>
</dbReference>
<feature type="coiled-coil region" evidence="2">
    <location>
        <begin position="83"/>
        <end position="113"/>
    </location>
</feature>
<evidence type="ECO:0000256" key="1">
    <source>
        <dbReference type="ARBA" id="ARBA00023125"/>
    </source>
</evidence>
<dbReference type="EMBL" id="JAGSOJ010000001">
    <property type="protein sequence ID" value="MCM1989029.1"/>
    <property type="molecule type" value="Genomic_DNA"/>
</dbReference>
<dbReference type="PANTHER" id="PTHR30204:SF96">
    <property type="entry name" value="CHROMOSOME-ANCHORING PROTEIN RACA"/>
    <property type="match status" value="1"/>
</dbReference>
<dbReference type="GO" id="GO:0003677">
    <property type="term" value="F:DNA binding"/>
    <property type="evidence" value="ECO:0007669"/>
    <property type="project" value="UniProtKB-KW"/>
</dbReference>
<dbReference type="GO" id="GO:0008757">
    <property type="term" value="F:S-adenosylmethionine-dependent methyltransferase activity"/>
    <property type="evidence" value="ECO:0007669"/>
    <property type="project" value="InterPro"/>
</dbReference>
<dbReference type="InterPro" id="IPR013216">
    <property type="entry name" value="Methyltransf_11"/>
</dbReference>
<reference evidence="4" key="2">
    <citation type="submission" date="2021-04" db="EMBL/GenBank/DDBJ databases">
        <authorList>
            <person name="Dong X."/>
        </authorList>
    </citation>
    <scope>NUCLEOTIDE SEQUENCE</scope>
    <source>
        <strain evidence="4">ZWT</strain>
    </source>
</reference>
<dbReference type="Pfam" id="PF08241">
    <property type="entry name" value="Methyltransf_11"/>
    <property type="match status" value="1"/>
</dbReference>
<sequence length="408" mass="48013">MKIGEFIKINNTTKDTLRHYIDIGLLIPKKNGAQYDFDDGCRADFQEIQRLKNMGFKLNEIKNIFFYMKLGKLTGYREDELYKEIFNRKNKELEEHIQKYREYKCMIEEEIDDLSKVQSTKRNTVGVNLNILQLLACHKCKGKLKLKNGEIEDNKIINGCLQCECGQSYSIEEGILKGNKIIEREKKEYEWYDISKYILNTEDDYLEEIMKSIEWSLRIKEQKGIDFTGKVLMDLGVGSGFSLRCLYDKLQDDTVYFAVDHFMEDHRNLKKVLEKAHVEKNIVLMCMDFEEIPLKNNCVDSIIDGFGSSNYAFENKEFLLRKINKVIKESTDLFGLYNIFKKFDTNTEIKAEVRDNFILNKVKEELNSLGYTISNEHIGECLTKGGKYDDYFLESENMYFYSCYGKRE</sequence>
<dbReference type="PANTHER" id="PTHR30204">
    <property type="entry name" value="REDOX-CYCLING DRUG-SENSING TRANSCRIPTIONAL ACTIVATOR SOXR"/>
    <property type="match status" value="1"/>
</dbReference>
<protein>
    <submittedName>
        <fullName evidence="4">MerR family transcriptional regulator</fullName>
    </submittedName>
</protein>
<dbReference type="SMART" id="SM00422">
    <property type="entry name" value="HTH_MERR"/>
    <property type="match status" value="1"/>
</dbReference>
<evidence type="ECO:0000256" key="2">
    <source>
        <dbReference type="SAM" id="Coils"/>
    </source>
</evidence>
<reference evidence="4" key="1">
    <citation type="journal article" date="2021" name="mSystems">
        <title>Bacteria and Archaea Synergistically Convert Glycine Betaine to Biogenic Methane in the Formosa Cold Seep of the South China Sea.</title>
        <authorList>
            <person name="Li L."/>
            <person name="Zhang W."/>
            <person name="Zhang S."/>
            <person name="Song L."/>
            <person name="Sun Q."/>
            <person name="Zhang H."/>
            <person name="Xiang H."/>
            <person name="Dong X."/>
        </authorList>
    </citation>
    <scope>NUCLEOTIDE SEQUENCE</scope>
    <source>
        <strain evidence="4">ZWT</strain>
    </source>
</reference>